<evidence type="ECO:0000313" key="2">
    <source>
        <dbReference type="Proteomes" id="UP000799750"/>
    </source>
</evidence>
<dbReference type="PANTHER" id="PTHR42085:SF2">
    <property type="entry name" value="F-BOX DOMAIN-CONTAINING PROTEIN"/>
    <property type="match status" value="1"/>
</dbReference>
<dbReference type="PANTHER" id="PTHR42085">
    <property type="entry name" value="F-BOX DOMAIN-CONTAINING PROTEIN"/>
    <property type="match status" value="1"/>
</dbReference>
<protein>
    <recommendedName>
        <fullName evidence="3">F-box domain-containing protein</fullName>
    </recommendedName>
</protein>
<accession>A0A6A6QJL0</accession>
<name>A0A6A6QJL0_9PEZI</name>
<evidence type="ECO:0000313" key="1">
    <source>
        <dbReference type="EMBL" id="KAF2492628.1"/>
    </source>
</evidence>
<gene>
    <name evidence="1" type="ORF">BU16DRAFT_541440</name>
</gene>
<proteinExistence type="predicted"/>
<dbReference type="OrthoDB" id="3650883at2759"/>
<organism evidence="1 2">
    <name type="scientific">Lophium mytilinum</name>
    <dbReference type="NCBI Taxonomy" id="390894"/>
    <lineage>
        <taxon>Eukaryota</taxon>
        <taxon>Fungi</taxon>
        <taxon>Dikarya</taxon>
        <taxon>Ascomycota</taxon>
        <taxon>Pezizomycotina</taxon>
        <taxon>Dothideomycetes</taxon>
        <taxon>Pleosporomycetidae</taxon>
        <taxon>Mytilinidiales</taxon>
        <taxon>Mytilinidiaceae</taxon>
        <taxon>Lophium</taxon>
    </lineage>
</organism>
<keyword evidence="2" id="KW-1185">Reference proteome</keyword>
<dbReference type="Proteomes" id="UP000799750">
    <property type="component" value="Unassembled WGS sequence"/>
</dbReference>
<evidence type="ECO:0008006" key="3">
    <source>
        <dbReference type="Google" id="ProtNLM"/>
    </source>
</evidence>
<reference evidence="1" key="1">
    <citation type="journal article" date="2020" name="Stud. Mycol.">
        <title>101 Dothideomycetes genomes: a test case for predicting lifestyles and emergence of pathogens.</title>
        <authorList>
            <person name="Haridas S."/>
            <person name="Albert R."/>
            <person name="Binder M."/>
            <person name="Bloem J."/>
            <person name="Labutti K."/>
            <person name="Salamov A."/>
            <person name="Andreopoulos B."/>
            <person name="Baker S."/>
            <person name="Barry K."/>
            <person name="Bills G."/>
            <person name="Bluhm B."/>
            <person name="Cannon C."/>
            <person name="Castanera R."/>
            <person name="Culley D."/>
            <person name="Daum C."/>
            <person name="Ezra D."/>
            <person name="Gonzalez J."/>
            <person name="Henrissat B."/>
            <person name="Kuo A."/>
            <person name="Liang C."/>
            <person name="Lipzen A."/>
            <person name="Lutzoni F."/>
            <person name="Magnuson J."/>
            <person name="Mondo S."/>
            <person name="Nolan M."/>
            <person name="Ohm R."/>
            <person name="Pangilinan J."/>
            <person name="Park H.-J."/>
            <person name="Ramirez L."/>
            <person name="Alfaro M."/>
            <person name="Sun H."/>
            <person name="Tritt A."/>
            <person name="Yoshinaga Y."/>
            <person name="Zwiers L.-H."/>
            <person name="Turgeon B."/>
            <person name="Goodwin S."/>
            <person name="Spatafora J."/>
            <person name="Crous P."/>
            <person name="Grigoriev I."/>
        </authorList>
    </citation>
    <scope>NUCLEOTIDE SEQUENCE</scope>
    <source>
        <strain evidence="1">CBS 269.34</strain>
    </source>
</reference>
<sequence>MSASAPFPKSPSPVGSFRRQSLNLLNFAQHAPQRAKNNVDWINPAGPANKIRTPFPLFQSTVKSRNSKAEEVGDKEHRLEDLSSSNYLQFAILALPRELRDHIYSFVWPTETPEEIFLSLTHPPITPSLCRTSQQLRMETLPYFIQEQVFNVRASADLKDFREWLDGSSNKWNFNAYSAIRHLRFIEWSGRGSWLEGGNDGANFLKRCPNIRTLEINVPQDVNADEAPDTGFSYSAAWDVVRYFHNIGELMEYLHFGTVFQCEKLEKLTITATRADYMRVAAGIKFQFWFLKGFHKLGRNVNVNRRVITGDSYPSTARITYLGVKTNYSQY</sequence>
<dbReference type="EMBL" id="MU004193">
    <property type="protein sequence ID" value="KAF2492628.1"/>
    <property type="molecule type" value="Genomic_DNA"/>
</dbReference>
<dbReference type="AlphaFoldDB" id="A0A6A6QJL0"/>
<dbReference type="InterPro" id="IPR038883">
    <property type="entry name" value="AN11006-like"/>
</dbReference>